<evidence type="ECO:0000256" key="1">
    <source>
        <dbReference type="SAM" id="MobiDB-lite"/>
    </source>
</evidence>
<protein>
    <submittedName>
        <fullName evidence="3">Uncharacterized protein</fullName>
    </submittedName>
</protein>
<accession>A0A8D8XNE9</accession>
<organism evidence="3">
    <name type="scientific">Cacopsylla melanoneura</name>
    <dbReference type="NCBI Taxonomy" id="428564"/>
    <lineage>
        <taxon>Eukaryota</taxon>
        <taxon>Metazoa</taxon>
        <taxon>Ecdysozoa</taxon>
        <taxon>Arthropoda</taxon>
        <taxon>Hexapoda</taxon>
        <taxon>Insecta</taxon>
        <taxon>Pterygota</taxon>
        <taxon>Neoptera</taxon>
        <taxon>Paraneoptera</taxon>
        <taxon>Hemiptera</taxon>
        <taxon>Sternorrhyncha</taxon>
        <taxon>Psylloidea</taxon>
        <taxon>Psyllidae</taxon>
        <taxon>Psyllinae</taxon>
        <taxon>Cacopsylla</taxon>
    </lineage>
</organism>
<dbReference type="EMBL" id="HBUF01341071">
    <property type="protein sequence ID" value="CAG6703547.1"/>
    <property type="molecule type" value="Transcribed_RNA"/>
</dbReference>
<feature type="region of interest" description="Disordered" evidence="1">
    <location>
        <begin position="141"/>
        <end position="161"/>
    </location>
</feature>
<evidence type="ECO:0000313" key="3">
    <source>
        <dbReference type="EMBL" id="CAG6703547.1"/>
    </source>
</evidence>
<dbReference type="AlphaFoldDB" id="A0A8D8XNE9"/>
<dbReference type="EMBL" id="HBUF01341070">
    <property type="protein sequence ID" value="CAG6703540.1"/>
    <property type="molecule type" value="Transcribed_RNA"/>
</dbReference>
<dbReference type="EMBL" id="HBUF01341075">
    <property type="protein sequence ID" value="CAG6703572.1"/>
    <property type="molecule type" value="Transcribed_RNA"/>
</dbReference>
<sequence length="161" mass="16465">MSNSESSSSGSSSSSSSVTRRIRILTFFESPPGVAAVEFFFFLFFFFLPPPPAPLAVDDGELVLSPTPSPGDVGLLSSDSDWEVPSPGRMPSLKLTPLGGLSLLDASISRSGLGPGPTSILLIQDGSSIGSNSGGVVITGEQLSSSSSSSSSLCLSSRSFI</sequence>
<keyword evidence="2" id="KW-0812">Transmembrane</keyword>
<proteinExistence type="predicted"/>
<name>A0A8D8XNE9_9HEMI</name>
<keyword evidence="2" id="KW-1133">Transmembrane helix</keyword>
<evidence type="ECO:0000256" key="2">
    <source>
        <dbReference type="SAM" id="Phobius"/>
    </source>
</evidence>
<reference evidence="3" key="1">
    <citation type="submission" date="2021-05" db="EMBL/GenBank/DDBJ databases">
        <authorList>
            <person name="Alioto T."/>
            <person name="Alioto T."/>
            <person name="Gomez Garrido J."/>
        </authorList>
    </citation>
    <scope>NUCLEOTIDE SEQUENCE</scope>
</reference>
<dbReference type="EMBL" id="HBUF01341072">
    <property type="protein sequence ID" value="CAG6703553.1"/>
    <property type="molecule type" value="Transcribed_RNA"/>
</dbReference>
<feature type="transmembrane region" description="Helical" evidence="2">
    <location>
        <begin position="24"/>
        <end position="48"/>
    </location>
</feature>
<keyword evidence="2" id="KW-0472">Membrane</keyword>
<dbReference type="EMBL" id="HBUF01341073">
    <property type="protein sequence ID" value="CAG6703560.1"/>
    <property type="molecule type" value="Transcribed_RNA"/>
</dbReference>
<dbReference type="EMBL" id="HBUF01341074">
    <property type="protein sequence ID" value="CAG6703566.1"/>
    <property type="molecule type" value="Transcribed_RNA"/>
</dbReference>